<evidence type="ECO:0000256" key="4">
    <source>
        <dbReference type="SAM" id="Phobius"/>
    </source>
</evidence>
<evidence type="ECO:0000256" key="2">
    <source>
        <dbReference type="PROSITE-ProRule" id="PRU01091"/>
    </source>
</evidence>
<gene>
    <name evidence="6" type="ORF">FHS28_000563</name>
</gene>
<keyword evidence="7" id="KW-1185">Reference proteome</keyword>
<feature type="domain" description="OmpR/PhoB-type" evidence="5">
    <location>
        <begin position="43"/>
        <end position="141"/>
    </location>
</feature>
<dbReference type="SMART" id="SM00862">
    <property type="entry name" value="Trans_reg_C"/>
    <property type="match status" value="1"/>
</dbReference>
<evidence type="ECO:0000313" key="7">
    <source>
        <dbReference type="Proteomes" id="UP000574369"/>
    </source>
</evidence>
<evidence type="ECO:0000256" key="1">
    <source>
        <dbReference type="ARBA" id="ARBA00023125"/>
    </source>
</evidence>
<name>A0ABR6GPU4_9BURK</name>
<dbReference type="EMBL" id="JACHXO010000001">
    <property type="protein sequence ID" value="MBB3193198.1"/>
    <property type="molecule type" value="Genomic_DNA"/>
</dbReference>
<protein>
    <submittedName>
        <fullName evidence="6">DNA-binding winged helix-turn-helix (WHTH) protein/tetratricopeptide (TPR) repeat protein</fullName>
    </submittedName>
</protein>
<dbReference type="Gene3D" id="1.10.10.10">
    <property type="entry name" value="Winged helix-like DNA-binding domain superfamily/Winged helix DNA-binding domain"/>
    <property type="match status" value="1"/>
</dbReference>
<dbReference type="InterPro" id="IPR049052">
    <property type="entry name" value="nSTAND1"/>
</dbReference>
<dbReference type="SUPFAM" id="SSF52540">
    <property type="entry name" value="P-loop containing nucleoside triphosphate hydrolases"/>
    <property type="match status" value="1"/>
</dbReference>
<feature type="transmembrane region" description="Helical" evidence="4">
    <location>
        <begin position="659"/>
        <end position="679"/>
    </location>
</feature>
<dbReference type="SUPFAM" id="SSF46894">
    <property type="entry name" value="C-terminal effector domain of the bipartite response regulators"/>
    <property type="match status" value="1"/>
</dbReference>
<dbReference type="Pfam" id="PF00486">
    <property type="entry name" value="Trans_reg_C"/>
    <property type="match status" value="1"/>
</dbReference>
<dbReference type="InterPro" id="IPR001867">
    <property type="entry name" value="OmpR/PhoB-type_DNA-bd"/>
</dbReference>
<dbReference type="RefSeq" id="WP_184294060.1">
    <property type="nucleotide sequence ID" value="NZ_JACHXO010000001.1"/>
</dbReference>
<dbReference type="InterPro" id="IPR027417">
    <property type="entry name" value="P-loop_NTPase"/>
</dbReference>
<dbReference type="InterPro" id="IPR016032">
    <property type="entry name" value="Sig_transdc_resp-reg_C-effctor"/>
</dbReference>
<dbReference type="PROSITE" id="PS51755">
    <property type="entry name" value="OMPR_PHOB"/>
    <property type="match status" value="1"/>
</dbReference>
<keyword evidence="1 2" id="KW-0238">DNA-binding</keyword>
<feature type="DNA-binding region" description="OmpR/PhoB-type" evidence="2">
    <location>
        <begin position="43"/>
        <end position="141"/>
    </location>
</feature>
<keyword evidence="4" id="KW-1133">Transmembrane helix</keyword>
<keyword evidence="4" id="KW-0472">Membrane</keyword>
<evidence type="ECO:0000313" key="6">
    <source>
        <dbReference type="EMBL" id="MBB3193198.1"/>
    </source>
</evidence>
<dbReference type="Gene3D" id="3.40.50.300">
    <property type="entry name" value="P-loop containing nucleotide triphosphate hydrolases"/>
    <property type="match status" value="1"/>
</dbReference>
<dbReference type="Gene3D" id="1.25.40.10">
    <property type="entry name" value="Tetratricopeptide repeat domain"/>
    <property type="match status" value="1"/>
</dbReference>
<reference evidence="6 7" key="1">
    <citation type="submission" date="2020-08" db="EMBL/GenBank/DDBJ databases">
        <title>Genomic Encyclopedia of Type Strains, Phase III (KMG-III): the genomes of soil and plant-associated and newly described type strains.</title>
        <authorList>
            <person name="Whitman W."/>
        </authorList>
    </citation>
    <scope>NUCLEOTIDE SEQUENCE [LARGE SCALE GENOMIC DNA]</scope>
    <source>
        <strain evidence="6 7">CECT 7247</strain>
    </source>
</reference>
<feature type="region of interest" description="Disordered" evidence="3">
    <location>
        <begin position="1"/>
        <end position="37"/>
    </location>
</feature>
<proteinExistence type="predicted"/>
<evidence type="ECO:0000256" key="3">
    <source>
        <dbReference type="SAM" id="MobiDB-lite"/>
    </source>
</evidence>
<dbReference type="PANTHER" id="PTHR47691">
    <property type="entry name" value="REGULATOR-RELATED"/>
    <property type="match status" value="1"/>
</dbReference>
<dbReference type="InterPro" id="IPR011990">
    <property type="entry name" value="TPR-like_helical_dom_sf"/>
</dbReference>
<dbReference type="GO" id="GO:0003677">
    <property type="term" value="F:DNA binding"/>
    <property type="evidence" value="ECO:0007669"/>
    <property type="project" value="UniProtKB-KW"/>
</dbReference>
<comment type="caution">
    <text evidence="6">The sequence shown here is derived from an EMBL/GenBank/DDBJ whole genome shotgun (WGS) entry which is preliminary data.</text>
</comment>
<dbReference type="PANTHER" id="PTHR47691:SF3">
    <property type="entry name" value="HTH-TYPE TRANSCRIPTIONAL REGULATOR RV0890C-RELATED"/>
    <property type="match status" value="1"/>
</dbReference>
<accession>A0ABR6GPU4</accession>
<sequence length="1174" mass="126689">MQDPGLRRRPAVRQAPGTHDDPAAPSSDTGPRSSAAEMDAGEATRFLLGDWLVDVAARRLVRGDQSVSLEPRPMAVLTALCRQPGVVMSAETLLTTCWPGETLGDNPVHKVVAGLRKALDDSASAPRYIETIRKQGYRVVAPIGVLSAMGTRSHEGGWRGDSPFCGLEAFDEDHAAVFFGRDDAVASLQQRLAAQWRRRWPLVVLLGPSGSGKTSLVQAGLLPALRGQGVAARQAMPALQAGGLSICASASVDLATLGELDPWSALAGGLLDWEQDGQPLLSGHSISSLGHLLRDRPEEVIRLLDIALRAMEPVGASAASLAPPNGPRQPPLLVLDRLEAVLKGGGTDRIDRAAGGNSAPPADFIATLHALVASGRMVVLALCRNDFYPALAQHPTLMRDKEQGAHMDLAPPDAEALAQMIRLPARAAGLVFGSDASGLNRLDDRLSSDAMQAPDALPLLQYTLQALYLNRAPGDVLSWDAYEAMGRLEGAIGRHAEAVLAGLPPSRQEALGLLLPRIVSLSSEDASPTSRWAAAASLGDDDERALAEAFVDARLLVADHVAGATGFRVAHEALLRQWPRVTAWVAQHRATLALRDELRHWLQRWLSGGEAAPLLLPGGGLLWQASRALRESPSLFAADEQRFIGDSLRRLRLQRRLRWVGTALVALLAAVAVVAAIAYGRQARLAADRERQSQRLASFMLGDLADQLRPIGKLSLLTRIGEQGVRLLAPADGAGESPAESLQRAKALVVIGEVNSSRGKGRTDVALEALDAARRLLLDHPPTPEVDLADYYKTLGASAFWMGQMALDAGDGRSAMRWFDAYRQACVTWREALPEDATAQMEWGYAVNSLGSTAFQQADWAEAQRWFEQALKQKREALERQPDSRTIRASVGASEVWLAKVALVRGDPRSALVRLDTARNIHLELLRMDPDERSRDRQVAVIDLRRADAIRAMGREDVAVATMRAAVQRIEASVAQDPDNDYWRKELLHARLSLQLLLAEREPISAETLQSLRSSVQSLGGADSSFGKRDAQVRLQVVEVASAAARQQWSRVLELTAQAWPAFKRLDLDRPGHWQVQDLAGRLALLELQALHALQTRGAGAGTATRQDRCSALAAQLWPIVNSGQGGAPLEAWLLAKQCENPAHLYPEFSQRLVAGGYVPTQAALSSPSTSTIP</sequence>
<dbReference type="Pfam" id="PF20703">
    <property type="entry name" value="nSTAND1"/>
    <property type="match status" value="1"/>
</dbReference>
<dbReference type="Proteomes" id="UP000574369">
    <property type="component" value="Unassembled WGS sequence"/>
</dbReference>
<evidence type="ECO:0000259" key="5">
    <source>
        <dbReference type="PROSITE" id="PS51755"/>
    </source>
</evidence>
<dbReference type="CDD" id="cd00383">
    <property type="entry name" value="trans_reg_C"/>
    <property type="match status" value="1"/>
</dbReference>
<dbReference type="InterPro" id="IPR036388">
    <property type="entry name" value="WH-like_DNA-bd_sf"/>
</dbReference>
<organism evidence="6 7">
    <name type="scientific">Roseateles terrae</name>
    <dbReference type="NCBI Taxonomy" id="431060"/>
    <lineage>
        <taxon>Bacteria</taxon>
        <taxon>Pseudomonadati</taxon>
        <taxon>Pseudomonadota</taxon>
        <taxon>Betaproteobacteria</taxon>
        <taxon>Burkholderiales</taxon>
        <taxon>Sphaerotilaceae</taxon>
        <taxon>Roseateles</taxon>
    </lineage>
</organism>
<dbReference type="SUPFAM" id="SSF48452">
    <property type="entry name" value="TPR-like"/>
    <property type="match status" value="2"/>
</dbReference>
<keyword evidence="4" id="KW-0812">Transmembrane</keyword>